<accession>A0A3M2ZQ83</accession>
<dbReference type="EMBL" id="RBNL01001367">
    <property type="protein sequence ID" value="RML90419.1"/>
    <property type="molecule type" value="Genomic_DNA"/>
</dbReference>
<feature type="non-terminal residue" evidence="1">
    <location>
        <position position="1"/>
    </location>
</feature>
<reference evidence="1 2" key="1">
    <citation type="submission" date="2018-08" db="EMBL/GenBank/DDBJ databases">
        <title>Recombination of ecologically and evolutionarily significant loci maintains genetic cohesion in the Pseudomonas syringae species complex.</title>
        <authorList>
            <person name="Dillon M."/>
            <person name="Thakur S."/>
            <person name="Almeida R.N.D."/>
            <person name="Weir B.S."/>
            <person name="Guttman D.S."/>
        </authorList>
    </citation>
    <scope>NUCLEOTIDE SEQUENCE [LARGE SCALE GENOMIC DNA]</scope>
    <source>
        <strain evidence="1 2">88_10</strain>
    </source>
</reference>
<proteinExistence type="predicted"/>
<comment type="caution">
    <text evidence="1">The sequence shown here is derived from an EMBL/GenBank/DDBJ whole genome shotgun (WGS) entry which is preliminary data.</text>
</comment>
<sequence length="55" mass="6056">FDVLEPASTVGNIGLTFYSLHLMDLVYLQFRDKISSALATRRAGLIETLLEVADA</sequence>
<dbReference type="Proteomes" id="UP000282378">
    <property type="component" value="Unassembled WGS sequence"/>
</dbReference>
<evidence type="ECO:0000313" key="1">
    <source>
        <dbReference type="EMBL" id="RML90419.1"/>
    </source>
</evidence>
<dbReference type="AlphaFoldDB" id="A0A3M2ZQ83"/>
<name>A0A3M2ZQ83_PSEYM</name>
<protein>
    <submittedName>
        <fullName evidence="1">Uncharacterized protein</fullName>
    </submittedName>
</protein>
<gene>
    <name evidence="1" type="ORF">APX70_01011</name>
</gene>
<organism evidence="1 2">
    <name type="scientific">Pseudomonas syringae pv. maculicola</name>
    <dbReference type="NCBI Taxonomy" id="59511"/>
    <lineage>
        <taxon>Bacteria</taxon>
        <taxon>Pseudomonadati</taxon>
        <taxon>Pseudomonadota</taxon>
        <taxon>Gammaproteobacteria</taxon>
        <taxon>Pseudomonadales</taxon>
        <taxon>Pseudomonadaceae</taxon>
        <taxon>Pseudomonas</taxon>
    </lineage>
</organism>
<evidence type="ECO:0000313" key="2">
    <source>
        <dbReference type="Proteomes" id="UP000282378"/>
    </source>
</evidence>